<dbReference type="OrthoDB" id="1148871at2"/>
<proteinExistence type="predicted"/>
<dbReference type="EMBL" id="SWBP01000003">
    <property type="protein sequence ID" value="TKB97714.1"/>
    <property type="molecule type" value="Genomic_DNA"/>
</dbReference>
<dbReference type="Pfam" id="PF13470">
    <property type="entry name" value="PIN_3"/>
    <property type="match status" value="1"/>
</dbReference>
<feature type="domain" description="PIN" evidence="1">
    <location>
        <begin position="2"/>
        <end position="116"/>
    </location>
</feature>
<dbReference type="SUPFAM" id="SSF88723">
    <property type="entry name" value="PIN domain-like"/>
    <property type="match status" value="1"/>
</dbReference>
<dbReference type="AlphaFoldDB" id="A0A4U1C3E0"/>
<dbReference type="RefSeq" id="WP_136826289.1">
    <property type="nucleotide sequence ID" value="NZ_SWBP01000003.1"/>
</dbReference>
<dbReference type="CDD" id="cd09854">
    <property type="entry name" value="PIN_VapC-like"/>
    <property type="match status" value="1"/>
</dbReference>
<organism evidence="2 3">
    <name type="scientific">Pedobacter cryophilus</name>
    <dbReference type="NCBI Taxonomy" id="2571271"/>
    <lineage>
        <taxon>Bacteria</taxon>
        <taxon>Pseudomonadati</taxon>
        <taxon>Bacteroidota</taxon>
        <taxon>Sphingobacteriia</taxon>
        <taxon>Sphingobacteriales</taxon>
        <taxon>Sphingobacteriaceae</taxon>
        <taxon>Pedobacter</taxon>
    </lineage>
</organism>
<accession>A0A4U1C3E0</accession>
<dbReference type="Proteomes" id="UP000308181">
    <property type="component" value="Unassembled WGS sequence"/>
</dbReference>
<evidence type="ECO:0000259" key="1">
    <source>
        <dbReference type="Pfam" id="PF13470"/>
    </source>
</evidence>
<protein>
    <submittedName>
        <fullName evidence="2">PIN domain-containing protein</fullName>
    </submittedName>
</protein>
<keyword evidence="3" id="KW-1185">Reference proteome</keyword>
<name>A0A4U1C3E0_9SPHI</name>
<dbReference type="InterPro" id="IPR029060">
    <property type="entry name" value="PIN-like_dom_sf"/>
</dbReference>
<evidence type="ECO:0000313" key="3">
    <source>
        <dbReference type="Proteomes" id="UP000308181"/>
    </source>
</evidence>
<comment type="caution">
    <text evidence="2">The sequence shown here is derived from an EMBL/GenBank/DDBJ whole genome shotgun (WGS) entry which is preliminary data.</text>
</comment>
<dbReference type="InterPro" id="IPR002716">
    <property type="entry name" value="PIN_dom"/>
</dbReference>
<reference evidence="2 3" key="1">
    <citation type="submission" date="2019-04" db="EMBL/GenBank/DDBJ databases">
        <title>Pedobacter sp. AR-3-17 sp. nov., isolated from Arctic soil.</title>
        <authorList>
            <person name="Dahal R.H."/>
            <person name="Kim D.-U."/>
        </authorList>
    </citation>
    <scope>NUCLEOTIDE SEQUENCE [LARGE SCALE GENOMIC DNA]</scope>
    <source>
        <strain evidence="2 3">AR-3-17</strain>
    </source>
</reference>
<dbReference type="Gene3D" id="3.40.50.1010">
    <property type="entry name" value="5'-nuclease"/>
    <property type="match status" value="1"/>
</dbReference>
<sequence length="140" mass="15969">MKIFLDANVLVAVLNKEYPVFSYASRILSLADHPQHTLYTSPVCLAIAYYFAEKKTSAHAAKNKISILLEHIKIAENSKNAILKTLENKKILDFEDGLEYYAALENKCDCIVTENLKDFHFSEIQVVNCKDFALKYFVKS</sequence>
<evidence type="ECO:0000313" key="2">
    <source>
        <dbReference type="EMBL" id="TKB97714.1"/>
    </source>
</evidence>
<gene>
    <name evidence="2" type="ORF">FA046_10140</name>
</gene>